<organism evidence="6 7">
    <name type="scientific">Martelella lutilitoris</name>
    <dbReference type="NCBI Taxonomy" id="2583532"/>
    <lineage>
        <taxon>Bacteria</taxon>
        <taxon>Pseudomonadati</taxon>
        <taxon>Pseudomonadota</taxon>
        <taxon>Alphaproteobacteria</taxon>
        <taxon>Hyphomicrobiales</taxon>
        <taxon>Aurantimonadaceae</taxon>
        <taxon>Martelella</taxon>
    </lineage>
</organism>
<dbReference type="Gene3D" id="1.10.287.470">
    <property type="entry name" value="Helix hairpin bin"/>
    <property type="match status" value="1"/>
</dbReference>
<name>A0A5C4JWW6_9HYPH</name>
<dbReference type="EMBL" id="VCLB01000001">
    <property type="protein sequence ID" value="TNB49730.1"/>
    <property type="molecule type" value="Genomic_DNA"/>
</dbReference>
<feature type="domain" description="Multidrug resistance protein MdtA-like alpha-helical hairpin" evidence="4">
    <location>
        <begin position="118"/>
        <end position="182"/>
    </location>
</feature>
<dbReference type="PANTHER" id="PTHR32347">
    <property type="entry name" value="EFFLUX SYSTEM COMPONENT YKNX-RELATED"/>
    <property type="match status" value="1"/>
</dbReference>
<evidence type="ECO:0000256" key="1">
    <source>
        <dbReference type="ARBA" id="ARBA00004196"/>
    </source>
</evidence>
<dbReference type="Pfam" id="PF25989">
    <property type="entry name" value="YknX_C"/>
    <property type="match status" value="1"/>
</dbReference>
<evidence type="ECO:0000256" key="2">
    <source>
        <dbReference type="ARBA" id="ARBA00023054"/>
    </source>
</evidence>
<keyword evidence="2 3" id="KW-0175">Coiled coil</keyword>
<dbReference type="PANTHER" id="PTHR32347:SF29">
    <property type="entry name" value="UPF0194 MEMBRANE PROTEIN YBHG"/>
    <property type="match status" value="1"/>
</dbReference>
<evidence type="ECO:0000259" key="4">
    <source>
        <dbReference type="Pfam" id="PF25876"/>
    </source>
</evidence>
<dbReference type="SUPFAM" id="SSF111369">
    <property type="entry name" value="HlyD-like secretion proteins"/>
    <property type="match status" value="1"/>
</dbReference>
<feature type="coiled-coil region" evidence="3">
    <location>
        <begin position="102"/>
        <end position="188"/>
    </location>
</feature>
<accession>A0A5C4JWW6</accession>
<dbReference type="AlphaFoldDB" id="A0A5C4JWW6"/>
<keyword evidence="7" id="KW-1185">Reference proteome</keyword>
<dbReference type="GO" id="GO:0030313">
    <property type="term" value="C:cell envelope"/>
    <property type="evidence" value="ECO:0007669"/>
    <property type="project" value="UniProtKB-SubCell"/>
</dbReference>
<comment type="subcellular location">
    <subcellularLocation>
        <location evidence="1">Cell envelope</location>
    </subcellularLocation>
</comment>
<evidence type="ECO:0000313" key="6">
    <source>
        <dbReference type="EMBL" id="TNB49730.1"/>
    </source>
</evidence>
<evidence type="ECO:0000313" key="7">
    <source>
        <dbReference type="Proteomes" id="UP000307874"/>
    </source>
</evidence>
<gene>
    <name evidence="6" type="ORF">FF124_01870</name>
</gene>
<dbReference type="InterPro" id="IPR058624">
    <property type="entry name" value="MdtA-like_HH"/>
</dbReference>
<dbReference type="Gene3D" id="2.40.420.20">
    <property type="match status" value="1"/>
</dbReference>
<dbReference type="RefSeq" id="WP_138746772.1">
    <property type="nucleotide sequence ID" value="NZ_VCLB01000001.1"/>
</dbReference>
<proteinExistence type="predicted"/>
<sequence>MGKWIRRGLLAIVVLAVIGGFYLAMREKPVPVDVATIASGPMEVAILQEGKTRVKEIYTIHTPIAGQMLRTRFDEGDTVKAGTSVVARILPSQSALLDPRTRDELRAAKDAAQVAVAIAEAERLKASASLEQAEDQLRRYRNLSQRDTISEMELQQAVTAVDVAKAQLNAAEATVSLRQAELKAAEARLSEPRAALLGEEEDCCIDLTAPADGVILDIYARSAQPVTIGAKIADIGDPRNLEAVVDLLSTDAVHIHAGTKAEIVDWGGEPVAATVRRVEPAAYEKVSALGISEQRVDAILDFDTVPEGLGNAFRIYARLVIWQADNVTQAPIAALFRSGNDWQVFKVEGDKAVIATVEIGRMNDENAEVTGGLSPGDQVVLHPSDTLSDRSPITLRRVETP</sequence>
<evidence type="ECO:0000256" key="3">
    <source>
        <dbReference type="SAM" id="Coils"/>
    </source>
</evidence>
<dbReference type="Gene3D" id="2.40.50.100">
    <property type="match status" value="1"/>
</dbReference>
<dbReference type="OrthoDB" id="9791520at2"/>
<dbReference type="InterPro" id="IPR058637">
    <property type="entry name" value="YknX-like_C"/>
</dbReference>
<dbReference type="Pfam" id="PF25876">
    <property type="entry name" value="HH_MFP_RND"/>
    <property type="match status" value="1"/>
</dbReference>
<dbReference type="InterPro" id="IPR050465">
    <property type="entry name" value="UPF0194_transport"/>
</dbReference>
<feature type="domain" description="YknX-like C-terminal permuted SH3-like" evidence="5">
    <location>
        <begin position="328"/>
        <end position="393"/>
    </location>
</feature>
<comment type="caution">
    <text evidence="6">The sequence shown here is derived from an EMBL/GenBank/DDBJ whole genome shotgun (WGS) entry which is preliminary data.</text>
</comment>
<evidence type="ECO:0000259" key="5">
    <source>
        <dbReference type="Pfam" id="PF25989"/>
    </source>
</evidence>
<dbReference type="Proteomes" id="UP000307874">
    <property type="component" value="Unassembled WGS sequence"/>
</dbReference>
<reference evidence="6 7" key="1">
    <citation type="submission" date="2019-06" db="EMBL/GenBank/DDBJ databases">
        <title>Martelella lutilitoris sp. nov., isolated from a tidal mudflat.</title>
        <authorList>
            <person name="Kim Y.-J."/>
        </authorList>
    </citation>
    <scope>NUCLEOTIDE SEQUENCE [LARGE SCALE GENOMIC DNA]</scope>
    <source>
        <strain evidence="6 7">GH2-6</strain>
    </source>
</reference>
<protein>
    <submittedName>
        <fullName evidence="6">HlyD family efflux transporter periplasmic adaptor subunit</fullName>
    </submittedName>
</protein>